<dbReference type="AlphaFoldDB" id="A0A2X1UWU3"/>
<accession>A0A2X1UWU3</accession>
<proteinExistence type="predicted"/>
<keyword evidence="1" id="KW-0732">Signal</keyword>
<dbReference type="RefSeq" id="WP_141742780.1">
    <property type="nucleotide sequence ID" value="NZ_CAMQFR010000010.1"/>
</dbReference>
<sequence length="86" mass="9158">MKKILSLFFAMIALISLTACTSNSGKPRVSAGASHSVPFTVGSDTPAWITNAIRFYPWSSGRKIRVSTGVSVKPTKNTNAGVGIDW</sequence>
<evidence type="ECO:0000313" key="2">
    <source>
        <dbReference type="EMBL" id="SPY08193.1"/>
    </source>
</evidence>
<feature type="signal peptide" evidence="1">
    <location>
        <begin position="1"/>
        <end position="21"/>
    </location>
</feature>
<feature type="chain" id="PRO_5016158707" evidence="1">
    <location>
        <begin position="22"/>
        <end position="86"/>
    </location>
</feature>
<dbReference type="EMBL" id="UATH01000001">
    <property type="protein sequence ID" value="SPY08193.1"/>
    <property type="molecule type" value="Genomic_DNA"/>
</dbReference>
<dbReference type="Proteomes" id="UP000250242">
    <property type="component" value="Unassembled WGS sequence"/>
</dbReference>
<evidence type="ECO:0000256" key="1">
    <source>
        <dbReference type="SAM" id="SignalP"/>
    </source>
</evidence>
<dbReference type="GeneID" id="93428934"/>
<evidence type="ECO:0000313" key="3">
    <source>
        <dbReference type="Proteomes" id="UP000250242"/>
    </source>
</evidence>
<dbReference type="PROSITE" id="PS51257">
    <property type="entry name" value="PROKAR_LIPOPROTEIN"/>
    <property type="match status" value="1"/>
</dbReference>
<name>A0A2X1UWU3_9BURK</name>
<protein>
    <submittedName>
        <fullName evidence="2">Uncharacterized protein</fullName>
    </submittedName>
</protein>
<organism evidence="2 3">
    <name type="scientific">Oligella urethralis</name>
    <dbReference type="NCBI Taxonomy" id="90245"/>
    <lineage>
        <taxon>Bacteria</taxon>
        <taxon>Pseudomonadati</taxon>
        <taxon>Pseudomonadota</taxon>
        <taxon>Betaproteobacteria</taxon>
        <taxon>Burkholderiales</taxon>
        <taxon>Alcaligenaceae</taxon>
        <taxon>Oligella</taxon>
    </lineage>
</organism>
<reference evidence="2 3" key="1">
    <citation type="submission" date="2018-06" db="EMBL/GenBank/DDBJ databases">
        <authorList>
            <consortium name="Pathogen Informatics"/>
            <person name="Doyle S."/>
        </authorList>
    </citation>
    <scope>NUCLEOTIDE SEQUENCE [LARGE SCALE GENOMIC DNA]</scope>
    <source>
        <strain evidence="2 3">NCTC11009</strain>
    </source>
</reference>
<gene>
    <name evidence="2" type="ORF">NCTC11009_01415</name>
</gene>